<dbReference type="GO" id="GO:0005886">
    <property type="term" value="C:plasma membrane"/>
    <property type="evidence" value="ECO:0007669"/>
    <property type="project" value="TreeGrafter"/>
</dbReference>
<evidence type="ECO:0000313" key="3">
    <source>
        <dbReference type="EMBL" id="RWR76960.1"/>
    </source>
</evidence>
<keyword evidence="1" id="KW-0547">Nucleotide-binding</keyword>
<keyword evidence="3" id="KW-0418">Kinase</keyword>
<keyword evidence="2" id="KW-0067">ATP-binding</keyword>
<dbReference type="InterPro" id="IPR045274">
    <property type="entry name" value="WAK-like"/>
</dbReference>
<keyword evidence="3" id="KW-0808">Transferase</keyword>
<organism evidence="3 4">
    <name type="scientific">Cinnamomum micranthum f. kanehirae</name>
    <dbReference type="NCBI Taxonomy" id="337451"/>
    <lineage>
        <taxon>Eukaryota</taxon>
        <taxon>Viridiplantae</taxon>
        <taxon>Streptophyta</taxon>
        <taxon>Embryophyta</taxon>
        <taxon>Tracheophyta</taxon>
        <taxon>Spermatophyta</taxon>
        <taxon>Magnoliopsida</taxon>
        <taxon>Magnoliidae</taxon>
        <taxon>Laurales</taxon>
        <taxon>Lauraceae</taxon>
        <taxon>Cinnamomum</taxon>
    </lineage>
</organism>
<dbReference type="GO" id="GO:0007166">
    <property type="term" value="P:cell surface receptor signaling pathway"/>
    <property type="evidence" value="ECO:0007669"/>
    <property type="project" value="InterPro"/>
</dbReference>
<evidence type="ECO:0000313" key="4">
    <source>
        <dbReference type="Proteomes" id="UP000283530"/>
    </source>
</evidence>
<name>A0A3S3NCJ6_9MAGN</name>
<dbReference type="Gene3D" id="1.10.510.10">
    <property type="entry name" value="Transferase(Phosphotransferase) domain 1"/>
    <property type="match status" value="1"/>
</dbReference>
<evidence type="ECO:0000256" key="1">
    <source>
        <dbReference type="ARBA" id="ARBA00022741"/>
    </source>
</evidence>
<gene>
    <name evidence="3" type="ORF">CKAN_00542700</name>
</gene>
<keyword evidence="4" id="KW-1185">Reference proteome</keyword>
<dbReference type="Proteomes" id="UP000283530">
    <property type="component" value="Unassembled WGS sequence"/>
</dbReference>
<dbReference type="PANTHER" id="PTHR27005:SF283">
    <property type="entry name" value="OS02G0633066 PROTEIN"/>
    <property type="match status" value="1"/>
</dbReference>
<dbReference type="EMBL" id="QPKB01000002">
    <property type="protein sequence ID" value="RWR76960.1"/>
    <property type="molecule type" value="Genomic_DNA"/>
</dbReference>
<dbReference type="GO" id="GO:0005524">
    <property type="term" value="F:ATP binding"/>
    <property type="evidence" value="ECO:0007669"/>
    <property type="project" value="UniProtKB-KW"/>
</dbReference>
<protein>
    <submittedName>
        <fullName evidence="3">Putative wall-associated receptor kinase-like protein 16</fullName>
    </submittedName>
</protein>
<keyword evidence="3" id="KW-0675">Receptor</keyword>
<dbReference type="PANTHER" id="PTHR27005">
    <property type="entry name" value="WALL-ASSOCIATED RECEPTOR KINASE-LIKE 21"/>
    <property type="match status" value="1"/>
</dbReference>
<dbReference type="OrthoDB" id="4062651at2759"/>
<dbReference type="GO" id="GO:0004674">
    <property type="term" value="F:protein serine/threonine kinase activity"/>
    <property type="evidence" value="ECO:0007669"/>
    <property type="project" value="TreeGrafter"/>
</dbReference>
<evidence type="ECO:0000256" key="2">
    <source>
        <dbReference type="ARBA" id="ARBA00022840"/>
    </source>
</evidence>
<proteinExistence type="predicted"/>
<reference evidence="3 4" key="1">
    <citation type="journal article" date="2019" name="Nat. Plants">
        <title>Stout camphor tree genome fills gaps in understanding of flowering plant genome evolution.</title>
        <authorList>
            <person name="Chaw S.M."/>
            <person name="Liu Y.C."/>
            <person name="Wu Y.W."/>
            <person name="Wang H.Y."/>
            <person name="Lin C.I."/>
            <person name="Wu C.S."/>
            <person name="Ke H.M."/>
            <person name="Chang L.Y."/>
            <person name="Hsu C.Y."/>
            <person name="Yang H.T."/>
            <person name="Sudianto E."/>
            <person name="Hsu M.H."/>
            <person name="Wu K.P."/>
            <person name="Wang L.N."/>
            <person name="Leebens-Mack J.H."/>
            <person name="Tsai I.J."/>
        </authorList>
    </citation>
    <scope>NUCLEOTIDE SEQUENCE [LARGE SCALE GENOMIC DNA]</scope>
    <source>
        <strain evidence="4">cv. Chaw 1501</strain>
        <tissue evidence="3">Young leaves</tissue>
    </source>
</reference>
<sequence length="98" mass="10969">MYFLSSMKENSLPNALHHRVVDEGGVEQLVAVSQLAKRCLSLNGDERPTMKEVAIELEELKRSFAQPRAEDKYEGTKVKLCEPSEAYRGNDSVVGQES</sequence>
<dbReference type="AlphaFoldDB" id="A0A3S3NCJ6"/>
<comment type="caution">
    <text evidence="3">The sequence shown here is derived from an EMBL/GenBank/DDBJ whole genome shotgun (WGS) entry which is preliminary data.</text>
</comment>
<accession>A0A3S3NCJ6</accession>